<dbReference type="OrthoDB" id="1633470at2"/>
<dbReference type="EMBL" id="LRVM01000001">
    <property type="protein sequence ID" value="KXL54392.1"/>
    <property type="molecule type" value="Genomic_DNA"/>
</dbReference>
<proteinExistence type="predicted"/>
<evidence type="ECO:0000313" key="1">
    <source>
        <dbReference type="EMBL" id="KXL54267.1"/>
    </source>
</evidence>
<evidence type="ECO:0000313" key="3">
    <source>
        <dbReference type="Proteomes" id="UP000070539"/>
    </source>
</evidence>
<dbReference type="InterPro" id="IPR010897">
    <property type="entry name" value="Spore_II_P"/>
</dbReference>
<dbReference type="EMBL" id="LRVM01000001">
    <property type="protein sequence ID" value="KXL54267.1"/>
    <property type="molecule type" value="Genomic_DNA"/>
</dbReference>
<name>A0A136WIG5_9FIRM</name>
<keyword evidence="3" id="KW-1185">Reference proteome</keyword>
<dbReference type="RefSeq" id="WP_066083895.1">
    <property type="nucleotide sequence ID" value="NZ_LRVM01000001.1"/>
</dbReference>
<dbReference type="NCBIfam" id="TIGR02867">
    <property type="entry name" value="spore_II_P"/>
    <property type="match status" value="1"/>
</dbReference>
<gene>
    <name evidence="1" type="ORF">CLNEO_03690</name>
    <name evidence="2" type="ORF">CLNEO_04980</name>
</gene>
<dbReference type="Pfam" id="PF07454">
    <property type="entry name" value="SpoIIP"/>
    <property type="match status" value="1"/>
</dbReference>
<organism evidence="1 3">
    <name type="scientific">Anaerotignum neopropionicum</name>
    <dbReference type="NCBI Taxonomy" id="36847"/>
    <lineage>
        <taxon>Bacteria</taxon>
        <taxon>Bacillati</taxon>
        <taxon>Bacillota</taxon>
        <taxon>Clostridia</taxon>
        <taxon>Lachnospirales</taxon>
        <taxon>Anaerotignaceae</taxon>
        <taxon>Anaerotignum</taxon>
    </lineage>
</organism>
<sequence length="356" mass="40014">MEQKGGGRQLGLSIFGLLLFLLSMPLFLQMGGGQWLLAEVLPGQVPHDSLSIESLRFERTVPKEMDDVAVWGVKDVEFQQKDTNLIGEKGLCVTAEVLEKMKDFSYLKSNFYTIDSRTSLLEGDINVSEALSMDFSIKPTLEEPRILIFHTHTHEDFVDSDMSKGLQEGICGVGEELKDILEKKYGISVLHDMNIYDAVNGVLQREGAYERSGPGVEKILKQYPSIEVCIDLHRDGIPETMRLVTEIDGKTCAKVMLVNGICRLNKDGQAEPVSWLENKYIKENLAFSLQIHTLAGQKFPGFMRKNYLNPYRFILHYMPRSALIEVGAQTNTKQEALNAMEPLAKILAEVLLEDTP</sequence>
<dbReference type="Proteomes" id="UP000070539">
    <property type="component" value="Unassembled WGS sequence"/>
</dbReference>
<evidence type="ECO:0000313" key="2">
    <source>
        <dbReference type="EMBL" id="KXL54392.1"/>
    </source>
</evidence>
<reference evidence="1 3" key="1">
    <citation type="submission" date="2016-01" db="EMBL/GenBank/DDBJ databases">
        <title>Genome sequence of Clostridium neopropionicum X4, DSM-3847.</title>
        <authorList>
            <person name="Poehlein A."/>
            <person name="Beck M.H."/>
            <person name="Bengelsdorf F.R."/>
            <person name="Daniel R."/>
            <person name="Duerre P."/>
        </authorList>
    </citation>
    <scope>NUCLEOTIDE SEQUENCE [LARGE SCALE GENOMIC DNA]</scope>
    <source>
        <strain evidence="1 3">DSM-3847</strain>
    </source>
</reference>
<protein>
    <submittedName>
        <fullName evidence="1">Stage II sporulation protein P (SpoIIP)</fullName>
    </submittedName>
</protein>
<dbReference type="PATRIC" id="fig|36847.3.peg.458"/>
<comment type="caution">
    <text evidence="1">The sequence shown here is derived from an EMBL/GenBank/DDBJ whole genome shotgun (WGS) entry which is preliminary data.</text>
</comment>
<dbReference type="AlphaFoldDB" id="A0A136WIG5"/>
<dbReference type="STRING" id="36847.CLNEO_03690"/>
<accession>A0A136WIG5</accession>